<dbReference type="Proteomes" id="UP000480151">
    <property type="component" value="Unassembled WGS sequence"/>
</dbReference>
<proteinExistence type="predicted"/>
<dbReference type="AlphaFoldDB" id="A0A6M1PD98"/>
<dbReference type="RefSeq" id="WP_165093864.1">
    <property type="nucleotide sequence ID" value="NZ_JAAKGU010000001.1"/>
</dbReference>
<gene>
    <name evidence="1" type="ORF">G5B47_02305</name>
</gene>
<comment type="caution">
    <text evidence="1">The sequence shown here is derived from an EMBL/GenBank/DDBJ whole genome shotgun (WGS) entry which is preliminary data.</text>
</comment>
<name>A0A6M1PD98_9BACL</name>
<dbReference type="EMBL" id="JAAKGU010000001">
    <property type="protein sequence ID" value="NGM81240.1"/>
    <property type="molecule type" value="Genomic_DNA"/>
</dbReference>
<keyword evidence="2" id="KW-1185">Reference proteome</keyword>
<accession>A0A6M1PD98</accession>
<evidence type="ECO:0000313" key="2">
    <source>
        <dbReference type="Proteomes" id="UP000480151"/>
    </source>
</evidence>
<protein>
    <submittedName>
        <fullName evidence="1">Uncharacterized protein</fullName>
    </submittedName>
</protein>
<sequence>MERLHTTPARGYATYRCPLCGRQIRTLEDEYGDHGCACGWLPHKDEDDYADLLANIRTFVSRGIDNGDLPPEPDEAAMDFCAEYRVDYAEHGALVERIINEEVRKYGRKYL</sequence>
<organism evidence="1 2">
    <name type="scientific">Paenibacillus apii</name>
    <dbReference type="NCBI Taxonomy" id="1850370"/>
    <lineage>
        <taxon>Bacteria</taxon>
        <taxon>Bacillati</taxon>
        <taxon>Bacillota</taxon>
        <taxon>Bacilli</taxon>
        <taxon>Bacillales</taxon>
        <taxon>Paenibacillaceae</taxon>
        <taxon>Paenibacillus</taxon>
    </lineage>
</organism>
<evidence type="ECO:0000313" key="1">
    <source>
        <dbReference type="EMBL" id="NGM81240.1"/>
    </source>
</evidence>
<reference evidence="1 2" key="1">
    <citation type="submission" date="2020-02" db="EMBL/GenBank/DDBJ databases">
        <authorList>
            <person name="Gao J."/>
            <person name="Sun J."/>
        </authorList>
    </citation>
    <scope>NUCLEOTIDE SEQUENCE [LARGE SCALE GENOMIC DNA]</scope>
    <source>
        <strain evidence="1 2">7124</strain>
    </source>
</reference>